<comment type="caution">
    <text evidence="9">The sequence shown here is derived from an EMBL/GenBank/DDBJ whole genome shotgun (WGS) entry which is preliminary data.</text>
</comment>
<dbReference type="Gene3D" id="2.40.40.20">
    <property type="match status" value="1"/>
</dbReference>
<gene>
    <name evidence="9" type="ORF">AB2B41_12740</name>
</gene>
<evidence type="ECO:0000313" key="10">
    <source>
        <dbReference type="Proteomes" id="UP001556098"/>
    </source>
</evidence>
<dbReference type="Gene3D" id="3.40.228.10">
    <property type="entry name" value="Dimethylsulfoxide Reductase, domain 2"/>
    <property type="match status" value="1"/>
</dbReference>
<keyword evidence="7" id="KW-0411">Iron-sulfur</keyword>
<dbReference type="SUPFAM" id="SSF53706">
    <property type="entry name" value="Formate dehydrogenase/DMSO reductase, domains 1-3"/>
    <property type="match status" value="1"/>
</dbReference>
<evidence type="ECO:0000256" key="3">
    <source>
        <dbReference type="ARBA" id="ARBA00022505"/>
    </source>
</evidence>
<dbReference type="Gene3D" id="3.30.2070.10">
    <property type="entry name" value="Formate dehydrogenase/DMSO reductase"/>
    <property type="match status" value="1"/>
</dbReference>
<keyword evidence="6" id="KW-0408">Iron</keyword>
<evidence type="ECO:0000256" key="7">
    <source>
        <dbReference type="ARBA" id="ARBA00023014"/>
    </source>
</evidence>
<dbReference type="Proteomes" id="UP001556098">
    <property type="component" value="Unassembled WGS sequence"/>
</dbReference>
<comment type="similarity">
    <text evidence="2">Belongs to the prokaryotic molybdopterin-containing oxidoreductase family.</text>
</comment>
<dbReference type="PANTHER" id="PTHR43742:SF6">
    <property type="entry name" value="OXIDOREDUCTASE YYAE-RELATED"/>
    <property type="match status" value="1"/>
</dbReference>
<evidence type="ECO:0000256" key="4">
    <source>
        <dbReference type="ARBA" id="ARBA00022723"/>
    </source>
</evidence>
<dbReference type="SUPFAM" id="SSF50692">
    <property type="entry name" value="ADC-like"/>
    <property type="match status" value="1"/>
</dbReference>
<dbReference type="Gene3D" id="2.20.25.90">
    <property type="entry name" value="ADC-like domains"/>
    <property type="match status" value="1"/>
</dbReference>
<name>A0ABV3RND0_9RHOB</name>
<dbReference type="RefSeq" id="WP_367878175.1">
    <property type="nucleotide sequence ID" value="NZ_JBFNXX010000008.1"/>
</dbReference>
<feature type="domain" description="4Fe-4S Mo/W bis-MGD-type" evidence="8">
    <location>
        <begin position="20"/>
        <end position="77"/>
    </location>
</feature>
<dbReference type="InterPro" id="IPR009010">
    <property type="entry name" value="Asp_de-COase-like_dom_sf"/>
</dbReference>
<evidence type="ECO:0000256" key="2">
    <source>
        <dbReference type="ARBA" id="ARBA00010312"/>
    </source>
</evidence>
<proteinExistence type="inferred from homology"/>
<evidence type="ECO:0000256" key="1">
    <source>
        <dbReference type="ARBA" id="ARBA00001942"/>
    </source>
</evidence>
<evidence type="ECO:0000313" key="9">
    <source>
        <dbReference type="EMBL" id="MEW9920475.1"/>
    </source>
</evidence>
<reference evidence="9 10" key="1">
    <citation type="submission" date="2024-07" db="EMBL/GenBank/DDBJ databases">
        <title>Marimonas sp.nov., isolated from tidal-flat sediment.</title>
        <authorList>
            <person name="Jayan J.N."/>
            <person name="Lee S.S."/>
        </authorList>
    </citation>
    <scope>NUCLEOTIDE SEQUENCE [LARGE SCALE GENOMIC DNA]</scope>
    <source>
        <strain evidence="9 10">MJW-29</strain>
    </source>
</reference>
<dbReference type="SMART" id="SM00926">
    <property type="entry name" value="Molybdop_Fe4S4"/>
    <property type="match status" value="1"/>
</dbReference>
<dbReference type="InterPro" id="IPR006657">
    <property type="entry name" value="MoPterin_dinucl-bd_dom"/>
</dbReference>
<keyword evidence="4" id="KW-0479">Metal-binding</keyword>
<dbReference type="PANTHER" id="PTHR43742">
    <property type="entry name" value="TRIMETHYLAMINE-N-OXIDE REDUCTASE"/>
    <property type="match status" value="1"/>
</dbReference>
<dbReference type="Gene3D" id="3.40.50.740">
    <property type="match status" value="1"/>
</dbReference>
<dbReference type="Pfam" id="PF00384">
    <property type="entry name" value="Molybdopterin"/>
    <property type="match status" value="1"/>
</dbReference>
<dbReference type="Pfam" id="PF04879">
    <property type="entry name" value="Molybdop_Fe4S4"/>
    <property type="match status" value="1"/>
</dbReference>
<keyword evidence="3" id="KW-0500">Molybdenum</keyword>
<sequence>MLLSRKAWEIDLREARKMRHSEVLGCCPHDCQDGCSWVAHVEDGKVTKVVGSKEHPFTRGVLCAKVNDYQTRTYAPDRLLHPLRRTGAKGSGEFERISWDKAIREIAFEFGNIINDWGSEALMPLHDMGSAGALQRRALMRLFHHIGASRLHGSLCGQSGNAVAAEGHPISFDPETLAESECILLWGANLLSTAHHHWHFCLEARKMRGAKIISIDPRRTRTAAKCDEHISIRPGTDAVLAAGMANVLVEEGLADFEYARSAADDLDACLEEIKAWTPDHVCEVTGVAPDDVVRIARIYGAARPGTLRVGIGPQQSRFGDVFVKSLSALAILSGHWRLPGGGLSIEGYPTFDNAAPECPELSPEGTRSLHRGQLGRILTSSDLDPPIKGLMIWGHNPLVNQIDAETVRQGLCRDDLFTVVIEQFMTDTARHADIVLPSTTQLEHFDVQGSWGHCYVGLNHPAIPPLGESKPHTEILRFLAKEMGLDEPALFADDETIARSCLPDGFDWATLNQQGWLFAPQPRRDPASMGGSLKMSMGLDGPEDLNVRDPIAIGKLRLLTVKPHYLLNSTFANMPRQAGQQGNPTLEMHPADAKSLGLQDGDRVLAQNGKGTLAAMLRVTDAVLTGTTVLEGKFWWTANEDGSPVSNRLANSNWTEGGQPTFNDIFVEVTATSGFADI</sequence>
<organism evidence="9 10">
    <name type="scientific">Sulfitobacter sediminis</name>
    <dbReference type="NCBI Taxonomy" id="3234186"/>
    <lineage>
        <taxon>Bacteria</taxon>
        <taxon>Pseudomonadati</taxon>
        <taxon>Pseudomonadota</taxon>
        <taxon>Alphaproteobacteria</taxon>
        <taxon>Rhodobacterales</taxon>
        <taxon>Roseobacteraceae</taxon>
        <taxon>Sulfitobacter</taxon>
    </lineage>
</organism>
<dbReference type="InterPro" id="IPR006656">
    <property type="entry name" value="Mopterin_OxRdtase"/>
</dbReference>
<dbReference type="InterPro" id="IPR006963">
    <property type="entry name" value="Mopterin_OxRdtase_4Fe-4S_dom"/>
</dbReference>
<keyword evidence="10" id="KW-1185">Reference proteome</keyword>
<dbReference type="InterPro" id="IPR006655">
    <property type="entry name" value="Mopterin_OxRdtase_prok_CS"/>
</dbReference>
<comment type="cofactor">
    <cofactor evidence="1">
        <name>Mo-bis(molybdopterin guanine dinucleotide)</name>
        <dbReference type="ChEBI" id="CHEBI:60539"/>
    </cofactor>
</comment>
<dbReference type="PROSITE" id="PS51669">
    <property type="entry name" value="4FE4S_MOW_BIS_MGD"/>
    <property type="match status" value="1"/>
</dbReference>
<keyword evidence="5" id="KW-0560">Oxidoreductase</keyword>
<evidence type="ECO:0000256" key="6">
    <source>
        <dbReference type="ARBA" id="ARBA00023004"/>
    </source>
</evidence>
<evidence type="ECO:0000256" key="5">
    <source>
        <dbReference type="ARBA" id="ARBA00023002"/>
    </source>
</evidence>
<protein>
    <submittedName>
        <fullName evidence="9">Molybdopterin-dependent oxidoreductase</fullName>
    </submittedName>
</protein>
<accession>A0ABV3RND0</accession>
<dbReference type="PROSITE" id="PS00490">
    <property type="entry name" value="MOLYBDOPTERIN_PROK_2"/>
    <property type="match status" value="1"/>
</dbReference>
<evidence type="ECO:0000259" key="8">
    <source>
        <dbReference type="PROSITE" id="PS51669"/>
    </source>
</evidence>
<dbReference type="Pfam" id="PF01568">
    <property type="entry name" value="Molydop_binding"/>
    <property type="match status" value="1"/>
</dbReference>
<dbReference type="EMBL" id="JBFNXX010000008">
    <property type="protein sequence ID" value="MEW9920475.1"/>
    <property type="molecule type" value="Genomic_DNA"/>
</dbReference>
<dbReference type="InterPro" id="IPR050612">
    <property type="entry name" value="Prok_Mopterin_Oxidored"/>
</dbReference>